<accession>A0A8S5SJ72</accession>
<organism evidence="1">
    <name type="scientific">Siphoviridae sp. ct4Uy2</name>
    <dbReference type="NCBI Taxonomy" id="2827777"/>
    <lineage>
        <taxon>Viruses</taxon>
        <taxon>Duplodnaviria</taxon>
        <taxon>Heunggongvirae</taxon>
        <taxon>Uroviricota</taxon>
        <taxon>Caudoviricetes</taxon>
    </lineage>
</organism>
<sequence>MIKVEISQYLAMLKSFTECAQYRAECYRLKAENEKLRSELSDSLKDSRSPRNKIEYFDYGSRIGTN</sequence>
<evidence type="ECO:0000313" key="1">
    <source>
        <dbReference type="EMBL" id="DAF51116.1"/>
    </source>
</evidence>
<reference evidence="1" key="1">
    <citation type="journal article" date="2021" name="Proc. Natl. Acad. Sci. U.S.A.">
        <title>A Catalog of Tens of Thousands of Viruses from Human Metagenomes Reveals Hidden Associations with Chronic Diseases.</title>
        <authorList>
            <person name="Tisza M.J."/>
            <person name="Buck C.B."/>
        </authorList>
    </citation>
    <scope>NUCLEOTIDE SEQUENCE</scope>
    <source>
        <strain evidence="1">Ct4Uy2</strain>
    </source>
</reference>
<protein>
    <submittedName>
        <fullName evidence="1">Uncharacterized protein</fullName>
    </submittedName>
</protein>
<dbReference type="EMBL" id="BK032610">
    <property type="protein sequence ID" value="DAF51116.1"/>
    <property type="molecule type" value="Genomic_DNA"/>
</dbReference>
<proteinExistence type="predicted"/>
<name>A0A8S5SJ72_9CAUD</name>